<evidence type="ECO:0000313" key="5">
    <source>
        <dbReference type="Proteomes" id="UP001275867"/>
    </source>
</evidence>
<organism evidence="4 5">
    <name type="scientific">Pediococcus parvulus</name>
    <dbReference type="NCBI Taxonomy" id="54062"/>
    <lineage>
        <taxon>Bacteria</taxon>
        <taxon>Bacillati</taxon>
        <taxon>Bacillota</taxon>
        <taxon>Bacilli</taxon>
        <taxon>Lactobacillales</taxon>
        <taxon>Lactobacillaceae</taxon>
        <taxon>Pediococcus</taxon>
    </lineage>
</organism>
<proteinExistence type="predicted"/>
<feature type="domain" description="N-acetyltransferase" evidence="3">
    <location>
        <begin position="45"/>
        <end position="182"/>
    </location>
</feature>
<dbReference type="GO" id="GO:0016747">
    <property type="term" value="F:acyltransferase activity, transferring groups other than amino-acyl groups"/>
    <property type="evidence" value="ECO:0007669"/>
    <property type="project" value="InterPro"/>
</dbReference>
<protein>
    <submittedName>
        <fullName evidence="4">GNAT family N-acetyltransferase</fullName>
    </submittedName>
</protein>
<sequence>MKKLFICLIIFTNCEYSVKTILQLNYIFKIKFKKEKYAMTQTNKVQILPAKAEDTLQLAQVYLHSRQETFPWVKHPTHSDFERDSKGELTLKAVLNDKIVGFISFYEQDNFVHLLFIDPEYMHLGIGRQLIDHVRQLATAPVILKCVRKNTNALAFYKAQGFKIIGKSSWESPAYFTLQDTRKEDYPHFKLR</sequence>
<dbReference type="AlphaFoldDB" id="A0AAP5WCR5"/>
<dbReference type="PANTHER" id="PTHR43800:SF1">
    <property type="entry name" value="PEPTIDYL-LYSINE N-ACETYLTRANSFERASE YJAB"/>
    <property type="match status" value="1"/>
</dbReference>
<reference evidence="4" key="1">
    <citation type="submission" date="2019-10" db="EMBL/GenBank/DDBJ databases">
        <title>Malate fermentation in French cider.</title>
        <authorList>
            <person name="Cousin F.J."/>
            <person name="Medina Fernandez S."/>
            <person name="Misery B."/>
            <person name="Laplace J.-M."/>
            <person name="Cretenet M."/>
        </authorList>
    </citation>
    <scope>NUCLEOTIDE SEQUENCE</scope>
    <source>
        <strain evidence="4">UCMA15901</strain>
    </source>
</reference>
<accession>A0AAP5WCR5</accession>
<dbReference type="InterPro" id="IPR000182">
    <property type="entry name" value="GNAT_dom"/>
</dbReference>
<dbReference type="InterPro" id="IPR016181">
    <property type="entry name" value="Acyl_CoA_acyltransferase"/>
</dbReference>
<name>A0AAP5WCR5_9LACO</name>
<keyword evidence="2" id="KW-0012">Acyltransferase</keyword>
<dbReference type="EMBL" id="WERX01000003">
    <property type="protein sequence ID" value="MDV7693576.1"/>
    <property type="molecule type" value="Genomic_DNA"/>
</dbReference>
<keyword evidence="1" id="KW-0808">Transferase</keyword>
<comment type="caution">
    <text evidence="4">The sequence shown here is derived from an EMBL/GenBank/DDBJ whole genome shotgun (WGS) entry which is preliminary data.</text>
</comment>
<evidence type="ECO:0000313" key="4">
    <source>
        <dbReference type="EMBL" id="MDV7693576.1"/>
    </source>
</evidence>
<dbReference type="SUPFAM" id="SSF55729">
    <property type="entry name" value="Acyl-CoA N-acyltransferases (Nat)"/>
    <property type="match status" value="1"/>
</dbReference>
<dbReference type="Gene3D" id="3.40.630.30">
    <property type="match status" value="1"/>
</dbReference>
<evidence type="ECO:0000256" key="1">
    <source>
        <dbReference type="ARBA" id="ARBA00022679"/>
    </source>
</evidence>
<dbReference type="Pfam" id="PF00583">
    <property type="entry name" value="Acetyltransf_1"/>
    <property type="match status" value="1"/>
</dbReference>
<gene>
    <name evidence="4" type="ORF">GA842_01520</name>
</gene>
<dbReference type="CDD" id="cd04301">
    <property type="entry name" value="NAT_SF"/>
    <property type="match status" value="1"/>
</dbReference>
<evidence type="ECO:0000256" key="2">
    <source>
        <dbReference type="ARBA" id="ARBA00023315"/>
    </source>
</evidence>
<dbReference type="PANTHER" id="PTHR43800">
    <property type="entry name" value="PEPTIDYL-LYSINE N-ACETYLTRANSFERASE YJAB"/>
    <property type="match status" value="1"/>
</dbReference>
<dbReference type="PROSITE" id="PS51186">
    <property type="entry name" value="GNAT"/>
    <property type="match status" value="1"/>
</dbReference>
<dbReference type="Proteomes" id="UP001275867">
    <property type="component" value="Unassembled WGS sequence"/>
</dbReference>
<evidence type="ECO:0000259" key="3">
    <source>
        <dbReference type="PROSITE" id="PS51186"/>
    </source>
</evidence>